<dbReference type="InterPro" id="IPR036388">
    <property type="entry name" value="WH-like_DNA-bd_sf"/>
</dbReference>
<dbReference type="Pfam" id="PF09339">
    <property type="entry name" value="HTH_IclR"/>
    <property type="match status" value="1"/>
</dbReference>
<dbReference type="PANTHER" id="PTHR30136">
    <property type="entry name" value="HELIX-TURN-HELIX TRANSCRIPTIONAL REGULATOR, ICLR FAMILY"/>
    <property type="match status" value="1"/>
</dbReference>
<dbReference type="InterPro" id="IPR036390">
    <property type="entry name" value="WH_DNA-bd_sf"/>
</dbReference>
<evidence type="ECO:0000256" key="2">
    <source>
        <dbReference type="ARBA" id="ARBA00023125"/>
    </source>
</evidence>
<comment type="caution">
    <text evidence="6">The sequence shown here is derived from an EMBL/GenBank/DDBJ whole genome shotgun (WGS) entry which is preliminary data.</text>
</comment>
<feature type="domain" description="HTH iclR-type" evidence="4">
    <location>
        <begin position="5"/>
        <end position="68"/>
    </location>
</feature>
<dbReference type="InterPro" id="IPR029016">
    <property type="entry name" value="GAF-like_dom_sf"/>
</dbReference>
<reference evidence="6 7" key="1">
    <citation type="submission" date="2018-09" db="EMBL/GenBank/DDBJ databases">
        <title>Acidovorax cavernicola nov. sp. isolated from Gruta de las Maravillas (Aracena, Spain).</title>
        <authorList>
            <person name="Jurado V."/>
            <person name="Gutierrez-Patricio S."/>
            <person name="Gonzalez-Pimentel J.L."/>
            <person name="Miller A.Z."/>
            <person name="Laiz L."/>
            <person name="Saiz-Jimenez C."/>
        </authorList>
    </citation>
    <scope>NUCLEOTIDE SEQUENCE [LARGE SCALE GENOMIC DNA]</scope>
    <source>
        <strain evidence="6 7">1011MAR4D40.2</strain>
    </source>
</reference>
<dbReference type="GO" id="GO:0003677">
    <property type="term" value="F:DNA binding"/>
    <property type="evidence" value="ECO:0007669"/>
    <property type="project" value="UniProtKB-KW"/>
</dbReference>
<dbReference type="AlphaFoldDB" id="A0A9X8CZ13"/>
<proteinExistence type="predicted"/>
<accession>A0A9X8CZ13</accession>
<dbReference type="OrthoDB" id="7274111at2"/>
<dbReference type="PANTHER" id="PTHR30136:SF35">
    <property type="entry name" value="HTH-TYPE TRANSCRIPTIONAL REGULATOR RV1719"/>
    <property type="match status" value="1"/>
</dbReference>
<dbReference type="SUPFAM" id="SSF55781">
    <property type="entry name" value="GAF domain-like"/>
    <property type="match status" value="1"/>
</dbReference>
<dbReference type="InterPro" id="IPR005471">
    <property type="entry name" value="Tscrpt_reg_IclR_N"/>
</dbReference>
<sequence length="243" mass="26915">MPADVPACARTLAVLEIFAREKRELSVSDVARFLDLADSSCSDLLHTMLKAGYVVRTAKTRRFYPTGKLYSIALDISRNDPLYMASLEMVELLSEKTGESAFCAVLDDGAVKVLATVEGKHHLRYVLRTGERIALHASALGKAVLGSLDDDEMRRQLRLKPLRKVTPETIVDPQALEENVKGQRERGWYSVQEEGNEGVLAFGIPLQIGDAKVALSIAGPIERMRKHQQAYLAEMKLIVASHQ</sequence>
<dbReference type="GO" id="GO:0045892">
    <property type="term" value="P:negative regulation of DNA-templated transcription"/>
    <property type="evidence" value="ECO:0007669"/>
    <property type="project" value="TreeGrafter"/>
</dbReference>
<evidence type="ECO:0000313" key="6">
    <source>
        <dbReference type="EMBL" id="RIX72174.1"/>
    </source>
</evidence>
<feature type="domain" description="IclR-ED" evidence="5">
    <location>
        <begin position="68"/>
        <end position="243"/>
    </location>
</feature>
<keyword evidence="1" id="KW-0805">Transcription regulation</keyword>
<dbReference type="Proteomes" id="UP000265619">
    <property type="component" value="Unassembled WGS sequence"/>
</dbReference>
<evidence type="ECO:0000313" key="7">
    <source>
        <dbReference type="Proteomes" id="UP000265619"/>
    </source>
</evidence>
<dbReference type="GO" id="GO:0003700">
    <property type="term" value="F:DNA-binding transcription factor activity"/>
    <property type="evidence" value="ECO:0007669"/>
    <property type="project" value="TreeGrafter"/>
</dbReference>
<dbReference type="InterPro" id="IPR014757">
    <property type="entry name" value="Tscrpt_reg_IclR_C"/>
</dbReference>
<evidence type="ECO:0000259" key="5">
    <source>
        <dbReference type="PROSITE" id="PS51078"/>
    </source>
</evidence>
<evidence type="ECO:0000256" key="1">
    <source>
        <dbReference type="ARBA" id="ARBA00023015"/>
    </source>
</evidence>
<keyword evidence="3" id="KW-0804">Transcription</keyword>
<evidence type="ECO:0000256" key="3">
    <source>
        <dbReference type="ARBA" id="ARBA00023163"/>
    </source>
</evidence>
<dbReference type="PROSITE" id="PS51077">
    <property type="entry name" value="HTH_ICLR"/>
    <property type="match status" value="1"/>
</dbReference>
<dbReference type="EMBL" id="QXMN01000107">
    <property type="protein sequence ID" value="RIX72174.1"/>
    <property type="molecule type" value="Genomic_DNA"/>
</dbReference>
<evidence type="ECO:0000259" key="4">
    <source>
        <dbReference type="PROSITE" id="PS51077"/>
    </source>
</evidence>
<organism evidence="6 7">
    <name type="scientific">Acidovorax cavernicola</name>
    <dbReference type="NCBI Taxonomy" id="1675792"/>
    <lineage>
        <taxon>Bacteria</taxon>
        <taxon>Pseudomonadati</taxon>
        <taxon>Pseudomonadota</taxon>
        <taxon>Betaproteobacteria</taxon>
        <taxon>Burkholderiales</taxon>
        <taxon>Comamonadaceae</taxon>
        <taxon>Acidovorax</taxon>
    </lineage>
</organism>
<dbReference type="Pfam" id="PF01614">
    <property type="entry name" value="IclR_C"/>
    <property type="match status" value="1"/>
</dbReference>
<keyword evidence="2" id="KW-0238">DNA-binding</keyword>
<dbReference type="Gene3D" id="3.30.450.40">
    <property type="match status" value="1"/>
</dbReference>
<dbReference type="InterPro" id="IPR050707">
    <property type="entry name" value="HTH_MetabolicPath_Reg"/>
</dbReference>
<keyword evidence="7" id="KW-1185">Reference proteome</keyword>
<protein>
    <submittedName>
        <fullName evidence="6">IclR family transcriptional regulator</fullName>
    </submittedName>
</protein>
<dbReference type="PROSITE" id="PS51078">
    <property type="entry name" value="ICLR_ED"/>
    <property type="match status" value="1"/>
</dbReference>
<dbReference type="SMART" id="SM00346">
    <property type="entry name" value="HTH_ICLR"/>
    <property type="match status" value="1"/>
</dbReference>
<name>A0A9X8CZ13_9BURK</name>
<dbReference type="Gene3D" id="1.10.10.10">
    <property type="entry name" value="Winged helix-like DNA-binding domain superfamily/Winged helix DNA-binding domain"/>
    <property type="match status" value="1"/>
</dbReference>
<dbReference type="SUPFAM" id="SSF46785">
    <property type="entry name" value="Winged helix' DNA-binding domain"/>
    <property type="match status" value="1"/>
</dbReference>
<gene>
    <name evidence="6" type="ORF">D3H34_31120</name>
</gene>